<gene>
    <name evidence="1" type="ORF">PR048_012950</name>
</gene>
<evidence type="ECO:0008006" key="3">
    <source>
        <dbReference type="Google" id="ProtNLM"/>
    </source>
</evidence>
<reference evidence="1 2" key="1">
    <citation type="submission" date="2023-02" db="EMBL/GenBank/DDBJ databases">
        <title>LHISI_Scaffold_Assembly.</title>
        <authorList>
            <person name="Stuart O.P."/>
            <person name="Cleave R."/>
            <person name="Magrath M.J.L."/>
            <person name="Mikheyev A.S."/>
        </authorList>
    </citation>
    <scope>NUCLEOTIDE SEQUENCE [LARGE SCALE GENOMIC DNA]</scope>
    <source>
        <strain evidence="1">Daus_M_001</strain>
        <tissue evidence="1">Leg muscle</tissue>
    </source>
</reference>
<dbReference type="EMBL" id="JARBHB010000004">
    <property type="protein sequence ID" value="KAJ8886738.1"/>
    <property type="molecule type" value="Genomic_DNA"/>
</dbReference>
<dbReference type="Proteomes" id="UP001159363">
    <property type="component" value="Chromosome X"/>
</dbReference>
<comment type="caution">
    <text evidence="1">The sequence shown here is derived from an EMBL/GenBank/DDBJ whole genome shotgun (WGS) entry which is preliminary data.</text>
</comment>
<accession>A0ABQ9HQT1</accession>
<keyword evidence="2" id="KW-1185">Reference proteome</keyword>
<proteinExistence type="predicted"/>
<name>A0ABQ9HQT1_9NEOP</name>
<sequence length="225" mass="26164">MWLPCTPAQYANMHYIYCKCWGNDKAAAQHYRKKYLNEQRHPDHMLFINVHNCYMDGVIPGITDNQEHENIVCISMSKGITLTTKEYMHYFDGTTLLEYIFAKESWTDTKHIQKFLTKYYGQTNIRTHKIHNLHCWSIENHMLYGKICPNTSSVNWVAIPGILKKCLAQTIRRCPFGCTTKRVAAKRLIPVHHAQPTYVTPVNHIQELPIRIIATAAEANEERMA</sequence>
<evidence type="ECO:0000313" key="1">
    <source>
        <dbReference type="EMBL" id="KAJ8886738.1"/>
    </source>
</evidence>
<evidence type="ECO:0000313" key="2">
    <source>
        <dbReference type="Proteomes" id="UP001159363"/>
    </source>
</evidence>
<protein>
    <recommendedName>
        <fullName evidence="3">DUF4817 domain-containing protein</fullName>
    </recommendedName>
</protein>
<organism evidence="1 2">
    <name type="scientific">Dryococelus australis</name>
    <dbReference type="NCBI Taxonomy" id="614101"/>
    <lineage>
        <taxon>Eukaryota</taxon>
        <taxon>Metazoa</taxon>
        <taxon>Ecdysozoa</taxon>
        <taxon>Arthropoda</taxon>
        <taxon>Hexapoda</taxon>
        <taxon>Insecta</taxon>
        <taxon>Pterygota</taxon>
        <taxon>Neoptera</taxon>
        <taxon>Polyneoptera</taxon>
        <taxon>Phasmatodea</taxon>
        <taxon>Verophasmatodea</taxon>
        <taxon>Anareolatae</taxon>
        <taxon>Phasmatidae</taxon>
        <taxon>Eurycanthinae</taxon>
        <taxon>Dryococelus</taxon>
    </lineage>
</organism>